<dbReference type="GO" id="GO:0020037">
    <property type="term" value="F:heme binding"/>
    <property type="evidence" value="ECO:0007669"/>
    <property type="project" value="TreeGrafter"/>
</dbReference>
<dbReference type="GO" id="GO:0004322">
    <property type="term" value="F:ferroxidase activity"/>
    <property type="evidence" value="ECO:0007669"/>
    <property type="project" value="TreeGrafter"/>
</dbReference>
<dbReference type="PANTHER" id="PTHR30295">
    <property type="entry name" value="BACTERIOFERRITIN"/>
    <property type="match status" value="1"/>
</dbReference>
<evidence type="ECO:0000256" key="2">
    <source>
        <dbReference type="ARBA" id="ARBA00023004"/>
    </source>
</evidence>
<dbReference type="Pfam" id="PF00210">
    <property type="entry name" value="Ferritin"/>
    <property type="match status" value="1"/>
</dbReference>
<dbReference type="InterPro" id="IPR009040">
    <property type="entry name" value="Ferritin-like_diiron"/>
</dbReference>
<dbReference type="GO" id="GO:0005829">
    <property type="term" value="C:cytosol"/>
    <property type="evidence" value="ECO:0007669"/>
    <property type="project" value="TreeGrafter"/>
</dbReference>
<evidence type="ECO:0000313" key="5">
    <source>
        <dbReference type="Proteomes" id="UP000321595"/>
    </source>
</evidence>
<evidence type="ECO:0000313" key="4">
    <source>
        <dbReference type="EMBL" id="QED25864.1"/>
    </source>
</evidence>
<dbReference type="EMBL" id="CP042467">
    <property type="protein sequence ID" value="QED25864.1"/>
    <property type="molecule type" value="Genomic_DNA"/>
</dbReference>
<reference evidence="4 5" key="1">
    <citation type="submission" date="2019-08" db="EMBL/GenBank/DDBJ databases">
        <authorList>
            <person name="Liang Q."/>
        </authorList>
    </citation>
    <scope>NUCLEOTIDE SEQUENCE [LARGE SCALE GENOMIC DNA]</scope>
    <source>
        <strain evidence="4 5">V1718</strain>
    </source>
</reference>
<keyword evidence="2" id="KW-0408">Iron</keyword>
<organism evidence="4 5">
    <name type="scientific">Microvenator marinus</name>
    <dbReference type="NCBI Taxonomy" id="2600177"/>
    <lineage>
        <taxon>Bacteria</taxon>
        <taxon>Deltaproteobacteria</taxon>
        <taxon>Bradymonadales</taxon>
        <taxon>Microvenatoraceae</taxon>
        <taxon>Microvenator</taxon>
    </lineage>
</organism>
<proteinExistence type="predicted"/>
<dbReference type="InterPro" id="IPR009078">
    <property type="entry name" value="Ferritin-like_SF"/>
</dbReference>
<dbReference type="SUPFAM" id="SSF47240">
    <property type="entry name" value="Ferritin-like"/>
    <property type="match status" value="1"/>
</dbReference>
<dbReference type="InterPro" id="IPR012347">
    <property type="entry name" value="Ferritin-like"/>
</dbReference>
<dbReference type="KEGG" id="bbae:FRD01_01005"/>
<keyword evidence="5" id="KW-1185">Reference proteome</keyword>
<sequence length="137" mass="15456">MSNEALIKSLNQALAFELRAEIMYAHYSAYVAGIHRLHLQPFFAAEAQESFTHASVVRGAIVKLGGVAVTERDQAPIKHTTDYREILEECLNTEKKAAETYGAILQILPDNDDELYDSLQQVFFAEQRSVEEITRLL</sequence>
<dbReference type="AlphaFoldDB" id="A0A5B8XJZ9"/>
<dbReference type="RefSeq" id="WP_146956807.1">
    <property type="nucleotide sequence ID" value="NZ_CP042467.1"/>
</dbReference>
<dbReference type="OrthoDB" id="5508922at2"/>
<accession>A0A5B8XJZ9</accession>
<dbReference type="GO" id="GO:0008199">
    <property type="term" value="F:ferric iron binding"/>
    <property type="evidence" value="ECO:0007669"/>
    <property type="project" value="InterPro"/>
</dbReference>
<dbReference type="InterPro" id="IPR008331">
    <property type="entry name" value="Ferritin_DPS_dom"/>
</dbReference>
<dbReference type="Gene3D" id="1.20.1260.10">
    <property type="match status" value="1"/>
</dbReference>
<dbReference type="CDD" id="cd00657">
    <property type="entry name" value="Ferritin_like"/>
    <property type="match status" value="1"/>
</dbReference>
<protein>
    <recommendedName>
        <fullName evidence="3">Ferritin-like diiron domain-containing protein</fullName>
    </recommendedName>
</protein>
<dbReference type="Proteomes" id="UP000321595">
    <property type="component" value="Chromosome"/>
</dbReference>
<dbReference type="PANTHER" id="PTHR30295:SF0">
    <property type="entry name" value="BACTERIOFERRITIN"/>
    <property type="match status" value="1"/>
</dbReference>
<evidence type="ECO:0000259" key="3">
    <source>
        <dbReference type="PROSITE" id="PS50905"/>
    </source>
</evidence>
<dbReference type="GO" id="GO:0006879">
    <property type="term" value="P:intracellular iron ion homeostasis"/>
    <property type="evidence" value="ECO:0007669"/>
    <property type="project" value="UniProtKB-KW"/>
</dbReference>
<feature type="domain" description="Ferritin-like diiron" evidence="3">
    <location>
        <begin position="1"/>
        <end position="137"/>
    </location>
</feature>
<dbReference type="PROSITE" id="PS50905">
    <property type="entry name" value="FERRITIN_LIKE"/>
    <property type="match status" value="1"/>
</dbReference>
<gene>
    <name evidence="4" type="ORF">FRD01_01005</name>
</gene>
<name>A0A5B8XJZ9_9DELT</name>
<evidence type="ECO:0000256" key="1">
    <source>
        <dbReference type="ARBA" id="ARBA00022434"/>
    </source>
</evidence>
<keyword evidence="1" id="KW-0409">Iron storage</keyword>